<dbReference type="AlphaFoldDB" id="A0A444MMD5"/>
<dbReference type="OrthoDB" id="800090at2"/>
<dbReference type="InterPro" id="IPR036890">
    <property type="entry name" value="HATPase_C_sf"/>
</dbReference>
<keyword evidence="2" id="KW-1185">Reference proteome</keyword>
<dbReference type="SUPFAM" id="SSF55874">
    <property type="entry name" value="ATPase domain of HSP90 chaperone/DNA topoisomerase II/histidine kinase"/>
    <property type="match status" value="1"/>
</dbReference>
<evidence type="ECO:0000313" key="1">
    <source>
        <dbReference type="EMBL" id="RWY50416.1"/>
    </source>
</evidence>
<gene>
    <name evidence="1" type="ORF">EPL05_16560</name>
</gene>
<sequence>MSGFGIGLYISAEIVLRHNGKIWVDSEVGKDPLSILVGL</sequence>
<name>A0A444MMD5_9SPHI</name>
<dbReference type="EMBL" id="SBIW01000007">
    <property type="protein sequence ID" value="RWY50416.1"/>
    <property type="molecule type" value="Genomic_DNA"/>
</dbReference>
<evidence type="ECO:0008006" key="3">
    <source>
        <dbReference type="Google" id="ProtNLM"/>
    </source>
</evidence>
<proteinExistence type="predicted"/>
<dbReference type="Gene3D" id="3.30.565.10">
    <property type="entry name" value="Histidine kinase-like ATPase, C-terminal domain"/>
    <property type="match status" value="1"/>
</dbReference>
<reference evidence="1 2" key="1">
    <citation type="submission" date="2019-01" db="EMBL/GenBank/DDBJ databases">
        <title>Mucilaginibacter antarcticum sp. nov., isolated from antarctic soil.</title>
        <authorList>
            <person name="Yan Y.-Q."/>
            <person name="Du Z.-J."/>
        </authorList>
    </citation>
    <scope>NUCLEOTIDE SEQUENCE [LARGE SCALE GENOMIC DNA]</scope>
    <source>
        <strain evidence="1 2">F01003</strain>
    </source>
</reference>
<organism evidence="1 2">
    <name type="scientific">Mucilaginibacter gilvus</name>
    <dbReference type="NCBI Taxonomy" id="2305909"/>
    <lineage>
        <taxon>Bacteria</taxon>
        <taxon>Pseudomonadati</taxon>
        <taxon>Bacteroidota</taxon>
        <taxon>Sphingobacteriia</taxon>
        <taxon>Sphingobacteriales</taxon>
        <taxon>Sphingobacteriaceae</taxon>
        <taxon>Mucilaginibacter</taxon>
    </lineage>
</organism>
<dbReference type="Proteomes" id="UP000286701">
    <property type="component" value="Unassembled WGS sequence"/>
</dbReference>
<protein>
    <recommendedName>
        <fullName evidence="3">HAMP domain-containing histidine kinase</fullName>
    </recommendedName>
</protein>
<comment type="caution">
    <text evidence="1">The sequence shown here is derived from an EMBL/GenBank/DDBJ whole genome shotgun (WGS) entry which is preliminary data.</text>
</comment>
<accession>A0A444MMD5</accession>
<evidence type="ECO:0000313" key="2">
    <source>
        <dbReference type="Proteomes" id="UP000286701"/>
    </source>
</evidence>